<reference evidence="2" key="1">
    <citation type="submission" date="2023-04" db="EMBL/GenBank/DDBJ databases">
        <title>Phytophthora fragariaefolia NBRC 109709.</title>
        <authorList>
            <person name="Ichikawa N."/>
            <person name="Sato H."/>
            <person name="Tonouchi N."/>
        </authorList>
    </citation>
    <scope>NUCLEOTIDE SEQUENCE</scope>
    <source>
        <strain evidence="2">NBRC 109709</strain>
    </source>
</reference>
<evidence type="ECO:0000256" key="1">
    <source>
        <dbReference type="SAM" id="MobiDB-lite"/>
    </source>
</evidence>
<comment type="caution">
    <text evidence="2">The sequence shown here is derived from an EMBL/GenBank/DDBJ whole genome shotgun (WGS) entry which is preliminary data.</text>
</comment>
<name>A0A9W6XJT3_9STRA</name>
<accession>A0A9W6XJT3</accession>
<feature type="region of interest" description="Disordered" evidence="1">
    <location>
        <begin position="64"/>
        <end position="97"/>
    </location>
</feature>
<sequence length="202" mass="22426">MLFRSTAEDVKAADGEVVEHDGRAEDARAWESGVKQQDMRDKHAAVPVTTSKFASLKRKLFPSQNRRHPRHVPPLMTSPISAPLKASLPPVRESSHRSMSRTYVKGVCEQNQTIDCSSKSICMEKLELKQPKGDGLEDAPESDASATEVDNNWRPSGRRTLIDDDDDRHLESAVEALDLESSIADQTLEEVSLRTDSLAHLP</sequence>
<feature type="compositionally biased region" description="Polar residues" evidence="1">
    <location>
        <begin position="144"/>
        <end position="154"/>
    </location>
</feature>
<dbReference type="OrthoDB" id="129506at2759"/>
<evidence type="ECO:0000313" key="2">
    <source>
        <dbReference type="EMBL" id="GMF40160.1"/>
    </source>
</evidence>
<dbReference type="EMBL" id="BSXT01001229">
    <property type="protein sequence ID" value="GMF40160.1"/>
    <property type="molecule type" value="Genomic_DNA"/>
</dbReference>
<proteinExistence type="predicted"/>
<dbReference type="Proteomes" id="UP001165121">
    <property type="component" value="Unassembled WGS sequence"/>
</dbReference>
<gene>
    <name evidence="2" type="ORF">Pfra01_001221200</name>
</gene>
<organism evidence="2 3">
    <name type="scientific">Phytophthora fragariaefolia</name>
    <dbReference type="NCBI Taxonomy" id="1490495"/>
    <lineage>
        <taxon>Eukaryota</taxon>
        <taxon>Sar</taxon>
        <taxon>Stramenopiles</taxon>
        <taxon>Oomycota</taxon>
        <taxon>Peronosporomycetes</taxon>
        <taxon>Peronosporales</taxon>
        <taxon>Peronosporaceae</taxon>
        <taxon>Phytophthora</taxon>
    </lineage>
</organism>
<protein>
    <submittedName>
        <fullName evidence="2">Unnamed protein product</fullName>
    </submittedName>
</protein>
<evidence type="ECO:0000313" key="3">
    <source>
        <dbReference type="Proteomes" id="UP001165121"/>
    </source>
</evidence>
<dbReference type="AlphaFoldDB" id="A0A9W6XJT3"/>
<feature type="region of interest" description="Disordered" evidence="1">
    <location>
        <begin position="132"/>
        <end position="166"/>
    </location>
</feature>
<keyword evidence="3" id="KW-1185">Reference proteome</keyword>
<feature type="region of interest" description="Disordered" evidence="1">
    <location>
        <begin position="1"/>
        <end position="26"/>
    </location>
</feature>